<dbReference type="PROSITE" id="PS00662">
    <property type="entry name" value="T2SP_E"/>
    <property type="match status" value="1"/>
</dbReference>
<keyword evidence="2" id="KW-0547">Nucleotide-binding</keyword>
<dbReference type="InterPro" id="IPR001482">
    <property type="entry name" value="T2SS/T4SS_dom"/>
</dbReference>
<organism evidence="6 7">
    <name type="scientific">Natronospira proteinivora</name>
    <dbReference type="NCBI Taxonomy" id="1807133"/>
    <lineage>
        <taxon>Bacteria</taxon>
        <taxon>Pseudomonadati</taxon>
        <taxon>Pseudomonadota</taxon>
        <taxon>Gammaproteobacteria</taxon>
        <taxon>Natronospirales</taxon>
        <taxon>Natronospiraceae</taxon>
        <taxon>Natronospira</taxon>
    </lineage>
</organism>
<proteinExistence type="inferred from homology"/>
<dbReference type="SUPFAM" id="SSF52540">
    <property type="entry name" value="P-loop containing nucleoside triphosphate hydrolases"/>
    <property type="match status" value="1"/>
</dbReference>
<dbReference type="PANTHER" id="PTHR30258">
    <property type="entry name" value="TYPE II SECRETION SYSTEM PROTEIN GSPE-RELATED"/>
    <property type="match status" value="1"/>
</dbReference>
<dbReference type="Pfam" id="PF00437">
    <property type="entry name" value="T2SSE"/>
    <property type="match status" value="1"/>
</dbReference>
<comment type="similarity">
    <text evidence="1">Belongs to the GSP E family.</text>
</comment>
<protein>
    <submittedName>
        <fullName evidence="6">MSHA biogenesis protein MshE</fullName>
    </submittedName>
</protein>
<dbReference type="InterPro" id="IPR027417">
    <property type="entry name" value="P-loop_NTPase"/>
</dbReference>
<dbReference type="InterPro" id="IPR007831">
    <property type="entry name" value="T2SS_GspE_N"/>
</dbReference>
<evidence type="ECO:0000256" key="4">
    <source>
        <dbReference type="SAM" id="MobiDB-lite"/>
    </source>
</evidence>
<evidence type="ECO:0000313" key="6">
    <source>
        <dbReference type="EMBL" id="MCP1728092.1"/>
    </source>
</evidence>
<keyword evidence="7" id="KW-1185">Reference proteome</keyword>
<dbReference type="RefSeq" id="WP_253449578.1">
    <property type="nucleotide sequence ID" value="NZ_JALJYF010000002.1"/>
</dbReference>
<dbReference type="PANTHER" id="PTHR30258:SF29">
    <property type="entry name" value="MSHA PILUS ASSEMBLY ATPASE MSHE"/>
    <property type="match status" value="1"/>
</dbReference>
<dbReference type="InterPro" id="IPR003593">
    <property type="entry name" value="AAA+_ATPase"/>
</dbReference>
<accession>A0ABT1GDR6</accession>
<dbReference type="InterPro" id="IPR037257">
    <property type="entry name" value="T2SS_E_N_sf"/>
</dbReference>
<dbReference type="SMART" id="SM00382">
    <property type="entry name" value="AAA"/>
    <property type="match status" value="1"/>
</dbReference>
<dbReference type="Gene3D" id="3.30.450.90">
    <property type="match status" value="1"/>
</dbReference>
<gene>
    <name evidence="6" type="ORF">J2T60_002092</name>
</gene>
<dbReference type="Proteomes" id="UP001523550">
    <property type="component" value="Unassembled WGS sequence"/>
</dbReference>
<comment type="caution">
    <text evidence="6">The sequence shown here is derived from an EMBL/GenBank/DDBJ whole genome shotgun (WGS) entry which is preliminary data.</text>
</comment>
<feature type="domain" description="Bacterial type II secretion system protein E" evidence="5">
    <location>
        <begin position="382"/>
        <end position="396"/>
    </location>
</feature>
<evidence type="ECO:0000256" key="1">
    <source>
        <dbReference type="ARBA" id="ARBA00006611"/>
    </source>
</evidence>
<dbReference type="Gene3D" id="3.30.300.160">
    <property type="entry name" value="Type II secretion system, protein E, N-terminal domain"/>
    <property type="match status" value="1"/>
</dbReference>
<dbReference type="SUPFAM" id="SSF160246">
    <property type="entry name" value="EspE N-terminal domain-like"/>
    <property type="match status" value="1"/>
</dbReference>
<evidence type="ECO:0000313" key="7">
    <source>
        <dbReference type="Proteomes" id="UP001523550"/>
    </source>
</evidence>
<sequence length="616" mass="69041">MNRKQKIRIGDLLVQHKAISESQLEQALAEQKSSGRKLGKVLIDLGYTTEDEILELLSKQLDIPHIDIRHFRFDPETARRLPETHARRYRALPLSQNEDGSLLVGMADPTDIFAFDEVSRLLSASVKIGIVRETDLLRTIDLVYRRTEEISNLAEELGEELSDGDYDLDQLMSEEEVSDAPVIRLLQSMFEDAVQVNASDIHIEPDEQVLRIRQRVDGILQEQVIEGKRIASALVTRLKLMSQLNISEKRLPQDGRFSINVKGRTLDVRLSTMPISHGESVVMRLLDQSAGTMSLEQLGIPSDMLPRFKRMISKPQGMVLVTGPTGSGKTTTLYAAVNYVNRPDNKIITVEDPVEYRLPRVNQVQVHPRIGLDFARVLRTALRQDPDIILVGEMRDHETVDIGLRAAMTGHMVFSTLHTNNAVATINRLLDMGAAGYMLAASLDAVIAQRLVRRVCDSCGRDKDPEPQQLAWLRAKVGPEQAETMRFKEGRGCPYCGNTGYRGRVGVYELLEMDEGLTDALRREDLDEFSEQAHRRSRYRPLVLCALDYAEQGVTSLSEVIRLAGGMENLDYTPDLRLDVHAEDAEAHEDQPVDPETGLSLSPEGESPENNPQGRG</sequence>
<name>A0ABT1GDR6_9GAMM</name>
<dbReference type="CDD" id="cd01129">
    <property type="entry name" value="PulE-GspE-like"/>
    <property type="match status" value="1"/>
</dbReference>
<evidence type="ECO:0000256" key="2">
    <source>
        <dbReference type="ARBA" id="ARBA00022741"/>
    </source>
</evidence>
<evidence type="ECO:0000259" key="5">
    <source>
        <dbReference type="PROSITE" id="PS00662"/>
    </source>
</evidence>
<reference evidence="6 7" key="1">
    <citation type="submission" date="2022-03" db="EMBL/GenBank/DDBJ databases">
        <title>Genomic Encyclopedia of Type Strains, Phase III (KMG-III): the genomes of soil and plant-associated and newly described type strains.</title>
        <authorList>
            <person name="Whitman W."/>
        </authorList>
    </citation>
    <scope>NUCLEOTIDE SEQUENCE [LARGE SCALE GENOMIC DNA]</scope>
    <source>
        <strain evidence="6 7">BSker1</strain>
    </source>
</reference>
<feature type="region of interest" description="Disordered" evidence="4">
    <location>
        <begin position="582"/>
        <end position="616"/>
    </location>
</feature>
<dbReference type="EMBL" id="JALJYF010000002">
    <property type="protein sequence ID" value="MCP1728092.1"/>
    <property type="molecule type" value="Genomic_DNA"/>
</dbReference>
<feature type="compositionally biased region" description="Basic and acidic residues" evidence="4">
    <location>
        <begin position="582"/>
        <end position="591"/>
    </location>
</feature>
<dbReference type="Gene3D" id="3.40.50.300">
    <property type="entry name" value="P-loop containing nucleotide triphosphate hydrolases"/>
    <property type="match status" value="1"/>
</dbReference>
<evidence type="ECO:0000256" key="3">
    <source>
        <dbReference type="ARBA" id="ARBA00022840"/>
    </source>
</evidence>
<keyword evidence="3" id="KW-0067">ATP-binding</keyword>
<dbReference type="Pfam" id="PF05157">
    <property type="entry name" value="MshEN"/>
    <property type="match status" value="1"/>
</dbReference>